<evidence type="ECO:0000259" key="4">
    <source>
        <dbReference type="SMART" id="SM00532"/>
    </source>
</evidence>
<reference evidence="5 6" key="1">
    <citation type="submission" date="2016-10" db="EMBL/GenBank/DDBJ databases">
        <title>Complete Genome Assembly of Pantoea stewartii subsp. stewartii DC283, a Corn Pathogen.</title>
        <authorList>
            <person name="Duong D.A."/>
            <person name="Stevens A.M."/>
            <person name="Jensen R.V."/>
        </authorList>
    </citation>
    <scope>NUCLEOTIDE SEQUENCE [LARGE SCALE GENOMIC DNA]</scope>
    <source>
        <strain evidence="5 6">DC283</strain>
    </source>
</reference>
<keyword evidence="3" id="KW-0732">Signal</keyword>
<keyword evidence="2" id="KW-0234">DNA repair</keyword>
<accession>A0ABN4YSV5</accession>
<name>A0ABN4YSV5_PANSE</name>
<feature type="chain" id="PRO_5046258624" description="NAD-dependent DNA ligase N-terminal domain-containing protein" evidence="3">
    <location>
        <begin position="21"/>
        <end position="228"/>
    </location>
</feature>
<dbReference type="InterPro" id="IPR013839">
    <property type="entry name" value="DNAligase_adenylation"/>
</dbReference>
<protein>
    <recommendedName>
        <fullName evidence="4">NAD-dependent DNA ligase N-terminal domain-containing protein</fullName>
    </recommendedName>
</protein>
<dbReference type="Proteomes" id="UP000192380">
    <property type="component" value="Chromosome"/>
</dbReference>
<organism evidence="5 6">
    <name type="scientific">Pantoea stewartii subsp. stewartii DC283</name>
    <dbReference type="NCBI Taxonomy" id="660596"/>
    <lineage>
        <taxon>Bacteria</taxon>
        <taxon>Pseudomonadati</taxon>
        <taxon>Pseudomonadota</taxon>
        <taxon>Gammaproteobacteria</taxon>
        <taxon>Enterobacterales</taxon>
        <taxon>Erwiniaceae</taxon>
        <taxon>Pantoea</taxon>
    </lineage>
</organism>
<evidence type="ECO:0000313" key="6">
    <source>
        <dbReference type="Proteomes" id="UP000192380"/>
    </source>
</evidence>
<dbReference type="SUPFAM" id="SSF56091">
    <property type="entry name" value="DNA ligase/mRNA capping enzyme, catalytic domain"/>
    <property type="match status" value="1"/>
</dbReference>
<keyword evidence="6" id="KW-1185">Reference proteome</keyword>
<dbReference type="SMART" id="SM00532">
    <property type="entry name" value="LIGANc"/>
    <property type="match status" value="1"/>
</dbReference>
<evidence type="ECO:0000256" key="1">
    <source>
        <dbReference type="ARBA" id="ARBA00022763"/>
    </source>
</evidence>
<evidence type="ECO:0000313" key="5">
    <source>
        <dbReference type="EMBL" id="ARF47945.1"/>
    </source>
</evidence>
<dbReference type="EMBL" id="CP017581">
    <property type="protein sequence ID" value="ARF47945.1"/>
    <property type="molecule type" value="Genomic_DNA"/>
</dbReference>
<dbReference type="Pfam" id="PF01653">
    <property type="entry name" value="DNA_ligase_aden"/>
    <property type="match status" value="1"/>
</dbReference>
<dbReference type="PROSITE" id="PS01055">
    <property type="entry name" value="DNA_LIGASE_N1"/>
    <property type="match status" value="1"/>
</dbReference>
<dbReference type="Gene3D" id="1.10.287.610">
    <property type="entry name" value="Helix hairpin bin"/>
    <property type="match status" value="1"/>
</dbReference>
<evidence type="ECO:0000256" key="2">
    <source>
        <dbReference type="ARBA" id="ARBA00023204"/>
    </source>
</evidence>
<dbReference type="Gene3D" id="3.30.470.30">
    <property type="entry name" value="DNA ligase/mRNA capping enzyme"/>
    <property type="match status" value="1"/>
</dbReference>
<proteinExistence type="predicted"/>
<feature type="signal peptide" evidence="3">
    <location>
        <begin position="1"/>
        <end position="20"/>
    </location>
</feature>
<feature type="domain" description="NAD-dependent DNA ligase N-terminal" evidence="4">
    <location>
        <begin position="30"/>
        <end position="228"/>
    </location>
</feature>
<sequence>MKGCLVAGLLITASTFSAFGALCPAWTPGRAAKEIDHLKQQLRQWDAAYYQQGHSSVTDADYDSLQTRLNHWQRCFRTGEKEDVPVLPNNGTRWHPVAHTGVKKVRDKRALGYWMQPRRDLWVQPKVDGVAVSLVYRHGKLVSFISRGDGLHGEEWVEKARLIPAIPLEIDSDEESVVLALLNKWILCCGTMKTVVSDNIKSMRYMLAYDGVLSGISVFYQNSADKTE</sequence>
<keyword evidence="1" id="KW-0227">DNA damage</keyword>
<gene>
    <name evidence="5" type="ORF">DSJ_00155</name>
</gene>
<dbReference type="InterPro" id="IPR013840">
    <property type="entry name" value="DNAligase_N"/>
</dbReference>
<evidence type="ECO:0000256" key="3">
    <source>
        <dbReference type="SAM" id="SignalP"/>
    </source>
</evidence>
<dbReference type="InterPro" id="IPR018239">
    <property type="entry name" value="DNA_ligase_AS"/>
</dbReference>